<keyword evidence="8 9" id="KW-0002">3D-structure</keyword>
<dbReference type="PDBsum" id="4NMK"/>
<evidence type="ECO:0007829" key="16">
    <source>
        <dbReference type="PDB" id="5F2C"/>
    </source>
</evidence>
<evidence type="ECO:0000256" key="2">
    <source>
        <dbReference type="ARBA" id="ARBA00011881"/>
    </source>
</evidence>
<feature type="domain" description="Aldehyde dehydrogenase" evidence="5">
    <location>
        <begin position="28"/>
        <end position="475"/>
    </location>
</feature>
<dbReference type="PDB" id="5EXF">
    <property type="method" value="X-ray"/>
    <property type="resolution" value="2.19 A"/>
    <property type="chains" value="A/B/C/D/E/F/G/H=1-491"/>
</dbReference>
<dbReference type="EMBL" id="CP003098">
    <property type="protein sequence ID" value="AET32580.1"/>
    <property type="molecule type" value="Genomic_DNA"/>
</dbReference>
<dbReference type="InterPro" id="IPR016162">
    <property type="entry name" value="Ald_DH_N"/>
</dbReference>
<reference evidence="6 7" key="1">
    <citation type="journal article" date="2012" name="J. Bacteriol.">
        <title>Complete genome sequence of strain 1860, a crenarchaeon of the genus pyrobaculum able to grow with various electron acceptors.</title>
        <authorList>
            <person name="Mardanov A.V."/>
            <person name="Gumerov V.M."/>
            <person name="Slobodkina G.B."/>
            <person name="Beletsky A.V."/>
            <person name="Bonch-Osmolovskaya E.A."/>
            <person name="Ravin N.V."/>
            <person name="Skryabin K.G."/>
        </authorList>
    </citation>
    <scope>NUCLEOTIDE SEQUENCE [LARGE SCALE GENOMIC DNA]</scope>
    <source>
        <strain evidence="6 7">1860</strain>
    </source>
</reference>
<feature type="binding site" evidence="13 14">
    <location>
        <position position="232"/>
    </location>
    <ligand>
        <name>NADP(+)</name>
        <dbReference type="ChEBI" id="CHEBI:58349"/>
        <label>2</label>
    </ligand>
</feature>
<evidence type="ECO:0000313" key="7">
    <source>
        <dbReference type="Proteomes" id="UP000005867"/>
    </source>
</evidence>
<dbReference type="Gene3D" id="3.40.605.10">
    <property type="entry name" value="Aldehyde Dehydrogenase, Chain A, domain 1"/>
    <property type="match status" value="1"/>
</dbReference>
<comment type="subunit">
    <text evidence="2">Homotetramer.</text>
</comment>
<dbReference type="PDB" id="5EUY">
    <property type="method" value="X-ray"/>
    <property type="resolution" value="2.06 A"/>
    <property type="chains" value="A/B/C/D/E/F/G/H=1-491"/>
</dbReference>
<dbReference type="PDB" id="4NMK">
    <property type="method" value="X-ray"/>
    <property type="resolution" value="1.90 A"/>
    <property type="chains" value="A/B/C/D/E/F/G/H=1-491"/>
</dbReference>
<dbReference type="InterPro" id="IPR016161">
    <property type="entry name" value="Ald_DH/histidinol_DH"/>
</dbReference>
<evidence type="ECO:0007829" key="9">
    <source>
        <dbReference type="PDB" id="4NMJ"/>
    </source>
</evidence>
<evidence type="ECO:0000256" key="4">
    <source>
        <dbReference type="ARBA" id="ARBA00023027"/>
    </source>
</evidence>
<feature type="binding site" evidence="9 12">
    <location>
        <position position="253"/>
    </location>
    <ligand>
        <name>NADP(+)</name>
        <dbReference type="ChEBI" id="CHEBI:58349"/>
        <label>1</label>
    </ligand>
</feature>
<evidence type="ECO:0000259" key="5">
    <source>
        <dbReference type="Pfam" id="PF00171"/>
    </source>
</evidence>
<feature type="binding site" evidence="13">
    <location>
        <position position="335"/>
    </location>
    <ligand>
        <name>NADP(+)</name>
        <dbReference type="ChEBI" id="CHEBI:58349"/>
        <label>2</label>
    </ligand>
</feature>
<reference evidence="10" key="4">
    <citation type="submission" date="2013-11" db="PDB data bank">
        <title>Thermostable aldehyde dehydrogenase from Pyrobaculum sp. crystallized in microgravity (complex with NADP+).</title>
        <authorList>
            <person name="Petrova T."/>
            <person name="Boyko K.M."/>
            <person name="Bezsudnova E.Y."/>
            <person name="Mardanov A.V."/>
            <person name="Gumerov V.M."/>
            <person name="Ravin N.V."/>
            <person name="Popov V.O."/>
        </authorList>
    </citation>
    <scope>X-RAY CRYSTALLOGRAPHY (1.90 ANGSTROMS) IN COMPLEX WITH NADP(+)</scope>
</reference>
<feature type="binding site" evidence="14 16">
    <location>
        <position position="382"/>
    </location>
    <ligand>
        <name>NADP(+)</name>
        <dbReference type="ChEBI" id="CHEBI:58349"/>
        <label>2</label>
    </ligand>
</feature>
<feature type="binding site" evidence="9 10">
    <location>
        <position position="382"/>
    </location>
    <ligand>
        <name>NADP(+)</name>
        <dbReference type="ChEBI" id="CHEBI:58349"/>
        <label>1</label>
    </ligand>
</feature>
<dbReference type="PANTHER" id="PTHR42986:SF1">
    <property type="entry name" value="BENZALDEHYDE DEHYDROGENASE YFMT"/>
    <property type="match status" value="1"/>
</dbReference>
<proteinExistence type="evidence at protein level"/>
<dbReference type="GO" id="GO:0016620">
    <property type="term" value="F:oxidoreductase activity, acting on the aldehyde or oxo group of donors, NAD or NADP as acceptor"/>
    <property type="evidence" value="ECO:0007669"/>
    <property type="project" value="InterPro"/>
</dbReference>
<feature type="binding site" evidence="9 10">
    <location>
        <position position="154"/>
    </location>
    <ligand>
        <name>NADP(+)</name>
        <dbReference type="ChEBI" id="CHEBI:58349"/>
        <label>1</label>
    </ligand>
</feature>
<dbReference type="PDBsum" id="5EUY"/>
<evidence type="ECO:0007829" key="14">
    <source>
        <dbReference type="PDB" id="5EUY"/>
    </source>
</evidence>
<dbReference type="InterPro" id="IPR015590">
    <property type="entry name" value="Aldehyde_DH_dom"/>
</dbReference>
<comment type="similarity">
    <text evidence="1">Belongs to the aldehyde dehydrogenase family.</text>
</comment>
<feature type="binding site" evidence="13 14">
    <location>
        <position position="211"/>
    </location>
    <ligand>
        <name>NADP(+)</name>
        <dbReference type="ChEBI" id="CHEBI:58349"/>
        <label>2</label>
    </ligand>
</feature>
<feature type="binding site" evidence="13 14">
    <location>
        <position position="238"/>
    </location>
    <ligand>
        <name>NADP(+)</name>
        <dbReference type="ChEBI" id="CHEBI:58349"/>
        <label>2</label>
    </ligand>
</feature>
<dbReference type="HOGENOM" id="CLU_005391_1_0_2"/>
<dbReference type="Gene3D" id="3.40.309.10">
    <property type="entry name" value="Aldehyde Dehydrogenase, Chain A, domain 2"/>
    <property type="match status" value="1"/>
</dbReference>
<dbReference type="GO" id="GO:0000166">
    <property type="term" value="F:nucleotide binding"/>
    <property type="evidence" value="ECO:0007669"/>
    <property type="project" value="UniProtKB-KW"/>
</dbReference>
<dbReference type="BioCyc" id="PSP1104324:GJSN-1119-MONOMER"/>
<dbReference type="InterPro" id="IPR016163">
    <property type="entry name" value="Ald_DH_C"/>
</dbReference>
<dbReference type="SUPFAM" id="SSF53720">
    <property type="entry name" value="ALDH-like"/>
    <property type="match status" value="1"/>
</dbReference>
<dbReference type="PDBsum" id="5EKC"/>
<dbReference type="Proteomes" id="UP000005867">
    <property type="component" value="Chromosome"/>
</dbReference>
<feature type="binding site" evidence="9 10">
    <location>
        <position position="211"/>
    </location>
    <ligand>
        <name>NADP(+)</name>
        <dbReference type="ChEBI" id="CHEBI:58349"/>
        <label>1</label>
    </ligand>
</feature>
<dbReference type="BRENDA" id="1.2.1.4">
    <property type="organism ID" value="15009"/>
</dbReference>
<evidence type="ECO:0007829" key="13">
    <source>
        <dbReference type="PDB" id="5EKC"/>
    </source>
</evidence>
<dbReference type="PDB" id="4H73">
    <property type="method" value="X-ray"/>
    <property type="resolution" value="2.40 A"/>
    <property type="chains" value="A/B/C/D/E/F/G/H=1-491"/>
</dbReference>
<keyword evidence="7" id="KW-1185">Reference proteome</keyword>
<evidence type="ECO:0000313" key="6">
    <source>
        <dbReference type="EMBL" id="AET32580.1"/>
    </source>
</evidence>
<dbReference type="FunFam" id="3.40.605.10:FF:000007">
    <property type="entry name" value="NAD/NADP-dependent betaine aldehyde dehydrogenase"/>
    <property type="match status" value="1"/>
</dbReference>
<dbReference type="PDB" id="5EEB">
    <property type="method" value="X-ray"/>
    <property type="resolution" value="3.04 A"/>
    <property type="chains" value="A/B/C/D/E/F/G/H=1-491"/>
</dbReference>
<dbReference type="PDB" id="5EK6">
    <property type="method" value="X-ray"/>
    <property type="resolution" value="2.66 A"/>
    <property type="chains" value="A/B/C/D/E/F/G/H=1-491"/>
</dbReference>
<evidence type="ECO:0007829" key="15">
    <source>
        <dbReference type="PDB" id="5EXF"/>
    </source>
</evidence>
<feature type="binding site" evidence="13 14">
    <location>
        <position position="178"/>
    </location>
    <ligand>
        <name>NADP(+)</name>
        <dbReference type="ChEBI" id="CHEBI:58349"/>
        <label>2</label>
    </ligand>
</feature>
<feature type="binding site" evidence="13 14">
    <location>
        <position position="154"/>
    </location>
    <ligand>
        <name>NADP(+)</name>
        <dbReference type="ChEBI" id="CHEBI:58349"/>
        <label>2</label>
    </ligand>
</feature>
<feature type="binding site" evidence="8">
    <location>
        <position position="216"/>
    </location>
    <ligand>
        <name>NADPH</name>
        <dbReference type="ChEBI" id="CHEBI:57783"/>
    </ligand>
</feature>
<dbReference type="SMR" id="G7VCG0"/>
<feature type="binding site" evidence="8">
    <location>
        <position position="235"/>
    </location>
    <ligand>
        <name>NADPH</name>
        <dbReference type="ChEBI" id="CHEBI:57783"/>
    </ligand>
</feature>
<feature type="binding site" evidence="8">
    <location>
        <position position="238"/>
    </location>
    <ligand>
        <name>NADPH</name>
        <dbReference type="ChEBI" id="CHEBI:57783"/>
    </ligand>
</feature>
<evidence type="ECO:0007829" key="8">
    <source>
        <dbReference type="PDB" id="4H73"/>
    </source>
</evidence>
<dbReference type="PDBsum" id="4NMJ"/>
<feature type="binding site" evidence="8">
    <location>
        <position position="152"/>
    </location>
    <ligand>
        <name>NADPH</name>
        <dbReference type="ChEBI" id="CHEBI:57783"/>
    </ligand>
</feature>
<dbReference type="PDBsum" id="5EXF"/>
<sequence length="491" mass="54388">MIDLNIMKVANYINGEFKEPSTGAFQVKTSPVDGSKIAEVPRSGREDAREAIDSAFEALKAWANIPAIRRAEYLYKMLEVFRQMKEDFMKILTVEGGGTYRKVWGEVVFTERLIQNAAELARHYQGRVLQSDSESTISVVFKRSKGVVGVITPWNYPLSISMKKIAHTLAVGNTVVYKPASDTPVTGWLIAQMVAKAGLPKGVFNLVIGPGPVVGEEIVTHKRVAHVTFTGESSTGREIAAKAAGTLKTVTLELGGSDPLIILDDVDVDYAARLAVFASLFHQGQICTSAKRIIVHKAVADKFIERYVHYVKMLRIDDPRKDEKVDLGPLINERQVALMKEFVDDAVSRGGRLLIGGRSWGNFFEPAIFVDVDRNFRIMREEVFGPVRPIVVVENDDQAVEVANDTDYGLSGAVLTNNVNRAFRIAEAVESGMFHINDVTFLEESHVPFGGIKASGVGREGGEWSFHETTYDRWVTVTLRTRRFPIPSALK</sequence>
<dbReference type="KEGG" id="pyr:P186_1147"/>
<protein>
    <submittedName>
        <fullName evidence="6">Aldehyde dehydrogenase</fullName>
    </submittedName>
</protein>
<evidence type="ECO:0000256" key="3">
    <source>
        <dbReference type="ARBA" id="ARBA00023002"/>
    </source>
</evidence>
<dbReference type="PDBsum" id="5F2C"/>
<feature type="binding site" evidence="8">
    <location>
        <position position="154"/>
    </location>
    <ligand>
        <name>NADPH</name>
        <dbReference type="ChEBI" id="CHEBI:57783"/>
    </ligand>
</feature>
<feature type="binding site" evidence="13 14">
    <location>
        <position position="152"/>
    </location>
    <ligand>
        <name>NADP(+)</name>
        <dbReference type="ChEBI" id="CHEBI:58349"/>
        <label>2</label>
    </ligand>
</feature>
<feature type="binding site" evidence="9 10">
    <location>
        <position position="238"/>
    </location>
    <ligand>
        <name>NADP(+)</name>
        <dbReference type="ChEBI" id="CHEBI:58349"/>
        <label>1</label>
    </ligand>
</feature>
<feature type="binding site" evidence="8">
    <location>
        <position position="232"/>
    </location>
    <ligand>
        <name>NADPH</name>
        <dbReference type="ChEBI" id="CHEBI:57783"/>
    </ligand>
</feature>
<feature type="binding site" evidence="9 10">
    <location>
        <position position="235"/>
    </location>
    <ligand>
        <name>NADP(+)</name>
        <dbReference type="ChEBI" id="CHEBI:58349"/>
        <label>1</label>
    </ligand>
</feature>
<reference evidence="13" key="5">
    <citation type="submission" date="2015-11" db="PDB data bank">
        <title>Structure of thermostable aldehyde dehydrogenase from Pyrobaculum sp.1860 complexed with NADP+.</title>
        <authorList>
            <person name="Bezsudnova E.Y."/>
            <person name="Petrova T.E."/>
            <person name="Rakitina T.V."/>
            <person name="Boyko K.M."/>
            <person name="Nikolaeva A.Y."/>
            <person name="Polyakov K.M."/>
            <person name="Shabalin I.G."/>
            <person name="Popov V.O."/>
        </authorList>
    </citation>
    <scope>X-RAY CRYSTALLOGRAPHY (1.90 ANGSTROMS) IN COMPLEX WITH NADP(+)</scope>
</reference>
<reference evidence="11 12" key="6">
    <citation type="journal article" date="2016" name="Archaea">
        <title>NADP-Dependent Aldehyde Dehydrogenase from Archaeon &lt;i&gt;Pyrobaculum sp.1860&lt;/i&gt;: Structural and Functional Features.</title>
        <authorList>
            <person name="Bezsudnova E.Y."/>
            <person name="Petrova T.E."/>
            <person name="Artemova N.V."/>
            <person name="Boyko K.M."/>
            <person name="Shabalin I.G."/>
            <person name="Rakitina T.V."/>
            <person name="Polyakov K.M."/>
            <person name="Popov V.O."/>
        </authorList>
    </citation>
    <scope>X-RAY CRYSTALLOGRAPHY (1.90 ANGSTROMS) IN COMPLEX WITH NADP(+)</scope>
</reference>
<feature type="binding site" evidence="9 10">
    <location>
        <position position="152"/>
    </location>
    <ligand>
        <name>NADP(+)</name>
        <dbReference type="ChEBI" id="CHEBI:58349"/>
        <label>1</label>
    </ligand>
</feature>
<dbReference type="PDBsum" id="5EEB"/>
<keyword evidence="8 9" id="KW-0547">Nucleotide-binding</keyword>
<feature type="binding site" evidence="9 10">
    <location>
        <position position="181"/>
    </location>
    <ligand>
        <name>NADP(+)</name>
        <dbReference type="ChEBI" id="CHEBI:58349"/>
        <label>1</label>
    </ligand>
</feature>
<dbReference type="eggNOG" id="arCOG01252">
    <property type="taxonomic scope" value="Archaea"/>
</dbReference>
<dbReference type="PDB" id="5EKC">
    <property type="method" value="X-ray"/>
    <property type="resolution" value="1.90 A"/>
    <property type="chains" value="A/B/C/D/E/F/G/H=1-491"/>
</dbReference>
<feature type="binding site" evidence="8">
    <location>
        <position position="211"/>
    </location>
    <ligand>
        <name>NADPH</name>
        <dbReference type="ChEBI" id="CHEBI:57783"/>
    </ligand>
</feature>
<dbReference type="STRING" id="1104324.P186_1147"/>
<reference evidence="8" key="2">
    <citation type="submission" date="2012-09" db="PDB data bank">
        <title>Thermostable aldehyde dehydrogenase from Pyrobaculum sp. complexed with NADP+.</title>
        <authorList>
            <person name="Petrova T."/>
            <person name="Shabalin I.G."/>
            <person name="Bezsudnova E.Y."/>
            <person name="Boyko K.M."/>
            <person name="Mardanov A.V."/>
            <person name="M Gumerov V."/>
            <person name="Ravin N.V."/>
            <person name="Popov V.O."/>
        </authorList>
    </citation>
    <scope>X-RAY CRYSTALLOGRAPHY (2.40 ANGSTROMS) IN COMPLEX WITH NADPH</scope>
</reference>
<evidence type="ECO:0007829" key="11">
    <source>
        <dbReference type="PDB" id="5EEB"/>
    </source>
</evidence>
<dbReference type="EvolutionaryTrace" id="G7VCG0"/>
<feature type="binding site" evidence="8">
    <location>
        <position position="181"/>
    </location>
    <ligand>
        <name>NADPH</name>
        <dbReference type="ChEBI" id="CHEBI:57783"/>
    </ligand>
</feature>
<dbReference type="PDBsum" id="4H73"/>
<dbReference type="FunFam" id="3.40.309.10:FF:000009">
    <property type="entry name" value="Aldehyde dehydrogenase A"/>
    <property type="match status" value="1"/>
</dbReference>
<evidence type="ECO:0007829" key="10">
    <source>
        <dbReference type="PDB" id="4NMK"/>
    </source>
</evidence>
<keyword evidence="3" id="KW-0560">Oxidoreductase</keyword>
<feature type="binding site" evidence="8">
    <location>
        <position position="178"/>
    </location>
    <ligand>
        <name>NADPH</name>
        <dbReference type="ChEBI" id="CHEBI:57783"/>
    </ligand>
</feature>
<dbReference type="PANTHER" id="PTHR42986">
    <property type="entry name" value="BENZALDEHYDE DEHYDROGENASE YFMT"/>
    <property type="match status" value="1"/>
</dbReference>
<evidence type="ECO:0007829" key="12">
    <source>
        <dbReference type="PDB" id="5EK6"/>
    </source>
</evidence>
<feature type="binding site" evidence="9 10">
    <location>
        <position position="178"/>
    </location>
    <ligand>
        <name>NADP(+)</name>
        <dbReference type="ChEBI" id="CHEBI:58349"/>
        <label>1</label>
    </ligand>
</feature>
<dbReference type="PDBsum" id="5EK6"/>
<feature type="binding site" evidence="9 10">
    <location>
        <position position="232"/>
    </location>
    <ligand>
        <name>NADP(+)</name>
        <dbReference type="ChEBI" id="CHEBI:58349"/>
        <label>1</label>
    </ligand>
</feature>
<keyword evidence="4" id="KW-0520">NAD</keyword>
<dbReference type="Pfam" id="PF00171">
    <property type="entry name" value="Aldedh"/>
    <property type="match status" value="1"/>
</dbReference>
<organism evidence="6 7">
    <name type="scientific">Pyrobaculum ferrireducens</name>
    <dbReference type="NCBI Taxonomy" id="1104324"/>
    <lineage>
        <taxon>Archaea</taxon>
        <taxon>Thermoproteota</taxon>
        <taxon>Thermoprotei</taxon>
        <taxon>Thermoproteales</taxon>
        <taxon>Thermoproteaceae</taxon>
        <taxon>Pyrobaculum</taxon>
    </lineage>
</organism>
<feature type="binding site" evidence="9 15">
    <location>
        <position position="287"/>
    </location>
    <ligand>
        <name>NADP(+)</name>
        <dbReference type="ChEBI" id="CHEBI:58349"/>
        <label>1</label>
    </ligand>
</feature>
<dbReference type="AlphaFoldDB" id="G7VCG0"/>
<dbReference type="PDB" id="4NMJ">
    <property type="method" value="X-ray"/>
    <property type="resolution" value="2.00 A"/>
    <property type="chains" value="A/B/C/D/E/F/G/H=1-491"/>
</dbReference>
<gene>
    <name evidence="6" type="ORF">P186_1147</name>
</gene>
<dbReference type="PDB" id="5F2C">
    <property type="method" value="X-ray"/>
    <property type="resolution" value="1.90 A"/>
    <property type="chains" value="A/B/C/D/E/F/G/H=1-491"/>
</dbReference>
<reference evidence="9" key="3">
    <citation type="submission" date="2013-11" db="PDB data bank">
        <title>Thermostable aldehyde dehydrogenase from Pyrobaculum sp. complexed with NADP+ at 2 A resolution.</title>
        <authorList>
            <person name="Petrova T."/>
            <person name="Boyko K.M."/>
            <person name="Bezsudnova E.Y."/>
            <person name="Mardanov A.V."/>
            <person name="Gumerov V.M."/>
            <person name="Ravin N.V."/>
            <person name="Popov V.O."/>
        </authorList>
    </citation>
    <scope>X-RAY CRYSTALLOGRAPHY (2.00 ANGSTROMS) IN COMPLEX WITH NADP(+)</scope>
</reference>
<feature type="binding site" evidence="12 15">
    <location>
        <position position="254"/>
    </location>
    <ligand>
        <name>NADP(+)</name>
        <dbReference type="ChEBI" id="CHEBI:58349"/>
        <label>1</label>
    </ligand>
</feature>
<accession>G7VCG0</accession>
<name>G7VCG0_9CREN</name>
<feature type="binding site" evidence="13 14">
    <location>
        <position position="235"/>
    </location>
    <ligand>
        <name>NADP(+)</name>
        <dbReference type="ChEBI" id="CHEBI:58349"/>
        <label>2</label>
    </ligand>
</feature>
<evidence type="ECO:0000256" key="1">
    <source>
        <dbReference type="ARBA" id="ARBA00009986"/>
    </source>
</evidence>
<feature type="binding site" evidence="13 14">
    <location>
        <position position="181"/>
    </location>
    <ligand>
        <name>NADP(+)</name>
        <dbReference type="ChEBI" id="CHEBI:58349"/>
        <label>2</label>
    </ligand>
</feature>
<feature type="binding site" evidence="13">
    <location>
        <position position="332"/>
    </location>
    <ligand>
        <name>NADP(+)</name>
        <dbReference type="ChEBI" id="CHEBI:58349"/>
        <label>2</label>
    </ligand>
</feature>